<name>A0A7S0V6B1_9CHLO</name>
<dbReference type="EC" id="3.1.2.6" evidence="5"/>
<dbReference type="Gene3D" id="3.60.15.10">
    <property type="entry name" value="Ribonuclease Z/Hydroxyacylglutathione hydrolase-like"/>
    <property type="match status" value="1"/>
</dbReference>
<evidence type="ECO:0000256" key="8">
    <source>
        <dbReference type="ARBA" id="ARBA00022833"/>
    </source>
</evidence>
<protein>
    <recommendedName>
        <fullName evidence="5">hydroxyacylglutathione hydrolase</fullName>
        <ecNumber evidence="5">3.1.2.6</ecNumber>
    </recommendedName>
    <alternativeName>
        <fullName evidence="9">Glyoxalase II</fullName>
    </alternativeName>
</protein>
<sequence length="338" mass="37721">MLLKRQLLGLNNASPQKFQKQFAYLPKTFKYHLQTTTALFSSLALRRPLFTNKLIQLQLQSSAFSLTCFSTISMASPLNCPGLEVERVPCLSDNYSWIIRDPTTGISGVVDPAEAGAVAKALHRLGWPKLDFILNTHHHHDHVGGNLDLKSMYPGCQIVGAGHDASRIPGIDVRVREGDAVQLGNVSFQVLEVPGHTRGHIAYWSETAKALFPGDTLFLMGCGRLFEGTAQQMWSSLQKLQRFPDDTKVFCAHEYTLSNARFAITVDPTNANLQKRKDSVESFRKRGEPTVPATLGEERATNPFLRASDQKIRIQLGFAPDTPDWEVFQAIRLAKDRF</sequence>
<dbReference type="InterPro" id="IPR001279">
    <property type="entry name" value="Metallo-B-lactamas"/>
</dbReference>
<comment type="cofactor">
    <cofactor evidence="2">
        <name>Zn(2+)</name>
        <dbReference type="ChEBI" id="CHEBI:29105"/>
    </cofactor>
</comment>
<dbReference type="CDD" id="cd07723">
    <property type="entry name" value="hydroxyacylglutathione_hydrolase_MBL-fold"/>
    <property type="match status" value="1"/>
</dbReference>
<dbReference type="SMART" id="SM00849">
    <property type="entry name" value="Lactamase_B"/>
    <property type="match status" value="1"/>
</dbReference>
<dbReference type="PANTHER" id="PTHR43705">
    <property type="entry name" value="HYDROXYACYLGLUTATHIONE HYDROLASE"/>
    <property type="match status" value="1"/>
</dbReference>
<dbReference type="Pfam" id="PF00753">
    <property type="entry name" value="Lactamase_B"/>
    <property type="match status" value="1"/>
</dbReference>
<dbReference type="InterPro" id="IPR017782">
    <property type="entry name" value="Hydroxyacylglutathione_Hdrlase"/>
</dbReference>
<keyword evidence="7" id="KW-0378">Hydrolase</keyword>
<organism evidence="11">
    <name type="scientific">Polytomella parva</name>
    <dbReference type="NCBI Taxonomy" id="51329"/>
    <lineage>
        <taxon>Eukaryota</taxon>
        <taxon>Viridiplantae</taxon>
        <taxon>Chlorophyta</taxon>
        <taxon>core chlorophytes</taxon>
        <taxon>Chlorophyceae</taxon>
        <taxon>CS clade</taxon>
        <taxon>Chlamydomonadales</taxon>
        <taxon>Chlamydomonadaceae</taxon>
        <taxon>Polytomella</taxon>
    </lineage>
</organism>
<dbReference type="GO" id="GO:0004416">
    <property type="term" value="F:hydroxyacylglutathione hydrolase activity"/>
    <property type="evidence" value="ECO:0007669"/>
    <property type="project" value="UniProtKB-EC"/>
</dbReference>
<comment type="catalytic activity">
    <reaction evidence="1">
        <text>an S-(2-hydroxyacyl)glutathione + H2O = a 2-hydroxy carboxylate + glutathione + H(+)</text>
        <dbReference type="Rhea" id="RHEA:21864"/>
        <dbReference type="ChEBI" id="CHEBI:15377"/>
        <dbReference type="ChEBI" id="CHEBI:15378"/>
        <dbReference type="ChEBI" id="CHEBI:57925"/>
        <dbReference type="ChEBI" id="CHEBI:58896"/>
        <dbReference type="ChEBI" id="CHEBI:71261"/>
        <dbReference type="EC" id="3.1.2.6"/>
    </reaction>
</comment>
<evidence type="ECO:0000256" key="1">
    <source>
        <dbReference type="ARBA" id="ARBA00001623"/>
    </source>
</evidence>
<accession>A0A7S0V6B1</accession>
<dbReference type="PANTHER" id="PTHR43705:SF1">
    <property type="entry name" value="HYDROXYACYLGLUTATHIONE HYDROLASE GLOB"/>
    <property type="match status" value="1"/>
</dbReference>
<dbReference type="SUPFAM" id="SSF56281">
    <property type="entry name" value="Metallo-hydrolase/oxidoreductase"/>
    <property type="match status" value="1"/>
</dbReference>
<dbReference type="InterPro" id="IPR032282">
    <property type="entry name" value="HAGH_C"/>
</dbReference>
<dbReference type="InterPro" id="IPR050110">
    <property type="entry name" value="Glyoxalase_II_hydrolase"/>
</dbReference>
<evidence type="ECO:0000256" key="2">
    <source>
        <dbReference type="ARBA" id="ARBA00001947"/>
    </source>
</evidence>
<dbReference type="AlphaFoldDB" id="A0A7S0V6B1"/>
<dbReference type="NCBIfam" id="TIGR03413">
    <property type="entry name" value="GSH_gloB"/>
    <property type="match status" value="1"/>
</dbReference>
<keyword evidence="8" id="KW-0862">Zinc</keyword>
<evidence type="ECO:0000256" key="7">
    <source>
        <dbReference type="ARBA" id="ARBA00022801"/>
    </source>
</evidence>
<evidence type="ECO:0000256" key="5">
    <source>
        <dbReference type="ARBA" id="ARBA00011917"/>
    </source>
</evidence>
<dbReference type="Pfam" id="PF16123">
    <property type="entry name" value="HAGH_C"/>
    <property type="match status" value="1"/>
</dbReference>
<reference evidence="11" key="1">
    <citation type="submission" date="2021-01" db="EMBL/GenBank/DDBJ databases">
        <authorList>
            <person name="Corre E."/>
            <person name="Pelletier E."/>
            <person name="Niang G."/>
            <person name="Scheremetjew M."/>
            <person name="Finn R."/>
            <person name="Kale V."/>
            <person name="Holt S."/>
            <person name="Cochrane G."/>
            <person name="Meng A."/>
            <person name="Brown T."/>
            <person name="Cohen L."/>
        </authorList>
    </citation>
    <scope>NUCLEOTIDE SEQUENCE</scope>
    <source>
        <strain evidence="11">SAG 63-3</strain>
    </source>
</reference>
<evidence type="ECO:0000256" key="3">
    <source>
        <dbReference type="ARBA" id="ARBA00004963"/>
    </source>
</evidence>
<dbReference type="GO" id="GO:0019243">
    <property type="term" value="P:methylglyoxal catabolic process to D-lactate via S-lactoyl-glutathione"/>
    <property type="evidence" value="ECO:0007669"/>
    <property type="project" value="InterPro"/>
</dbReference>
<comment type="pathway">
    <text evidence="3">Secondary metabolite metabolism; methylglyoxal degradation; (R)-lactate from methylglyoxal: step 2/2.</text>
</comment>
<dbReference type="InterPro" id="IPR036866">
    <property type="entry name" value="RibonucZ/Hydroxyglut_hydro"/>
</dbReference>
<comment type="similarity">
    <text evidence="4">Belongs to the metallo-beta-lactamase superfamily. Glyoxalase II family.</text>
</comment>
<keyword evidence="6" id="KW-0479">Metal-binding</keyword>
<dbReference type="HAMAP" id="MF_01374">
    <property type="entry name" value="Glyoxalase_2"/>
    <property type="match status" value="1"/>
</dbReference>
<dbReference type="EMBL" id="HBFM01023587">
    <property type="protein sequence ID" value="CAD8781105.1"/>
    <property type="molecule type" value="Transcribed_RNA"/>
</dbReference>
<feature type="domain" description="Metallo-beta-lactamase" evidence="10">
    <location>
        <begin position="93"/>
        <end position="253"/>
    </location>
</feature>
<dbReference type="InterPro" id="IPR035680">
    <property type="entry name" value="Clx_II_MBL"/>
</dbReference>
<evidence type="ECO:0000256" key="4">
    <source>
        <dbReference type="ARBA" id="ARBA00006759"/>
    </source>
</evidence>
<evidence type="ECO:0000259" key="10">
    <source>
        <dbReference type="SMART" id="SM00849"/>
    </source>
</evidence>
<gene>
    <name evidence="11" type="ORF">PPAR00522_LOCUS15266</name>
</gene>
<evidence type="ECO:0000313" key="11">
    <source>
        <dbReference type="EMBL" id="CAD8781105.1"/>
    </source>
</evidence>
<dbReference type="GO" id="GO:0046872">
    <property type="term" value="F:metal ion binding"/>
    <property type="evidence" value="ECO:0007669"/>
    <property type="project" value="UniProtKB-KW"/>
</dbReference>
<evidence type="ECO:0000256" key="6">
    <source>
        <dbReference type="ARBA" id="ARBA00022723"/>
    </source>
</evidence>
<proteinExistence type="inferred from homology"/>
<evidence type="ECO:0000256" key="9">
    <source>
        <dbReference type="ARBA" id="ARBA00031044"/>
    </source>
</evidence>